<keyword evidence="2" id="KW-0067">ATP-binding</keyword>
<dbReference type="AlphaFoldDB" id="A0A7K0EQ17"/>
<dbReference type="InterPro" id="IPR045076">
    <property type="entry name" value="MutS"/>
</dbReference>
<dbReference type="Gene3D" id="1.10.1420.10">
    <property type="match status" value="1"/>
</dbReference>
<dbReference type="PANTHER" id="PTHR11361">
    <property type="entry name" value="DNA MISMATCH REPAIR PROTEIN MUTS FAMILY MEMBER"/>
    <property type="match status" value="1"/>
</dbReference>
<dbReference type="GO" id="GO:0030983">
    <property type="term" value="F:mismatched DNA binding"/>
    <property type="evidence" value="ECO:0007669"/>
    <property type="project" value="InterPro"/>
</dbReference>
<accession>A0A7K0EQ17</accession>
<organism evidence="6 7">
    <name type="scientific">Larkinella terrae</name>
    <dbReference type="NCBI Taxonomy" id="2025311"/>
    <lineage>
        <taxon>Bacteria</taxon>
        <taxon>Pseudomonadati</taxon>
        <taxon>Bacteroidota</taxon>
        <taxon>Cytophagia</taxon>
        <taxon>Cytophagales</taxon>
        <taxon>Spirosomataceae</taxon>
        <taxon>Larkinella</taxon>
    </lineage>
</organism>
<dbReference type="GO" id="GO:0006298">
    <property type="term" value="P:mismatch repair"/>
    <property type="evidence" value="ECO:0007669"/>
    <property type="project" value="InterPro"/>
</dbReference>
<dbReference type="GO" id="GO:0005829">
    <property type="term" value="C:cytosol"/>
    <property type="evidence" value="ECO:0007669"/>
    <property type="project" value="TreeGrafter"/>
</dbReference>
<feature type="transmembrane region" description="Helical" evidence="4">
    <location>
        <begin position="52"/>
        <end position="69"/>
    </location>
</feature>
<dbReference type="SUPFAM" id="SSF48334">
    <property type="entry name" value="DNA repair protein MutS, domain III"/>
    <property type="match status" value="1"/>
</dbReference>
<reference evidence="6 7" key="1">
    <citation type="journal article" date="2018" name="Antonie Van Leeuwenhoek">
        <title>Larkinella terrae sp. nov., isolated from soil on Jeju Island, South Korea.</title>
        <authorList>
            <person name="Ten L.N."/>
            <person name="Jeon J."/>
            <person name="Park S.J."/>
            <person name="Park S."/>
            <person name="Lee S.Y."/>
            <person name="Kim M.K."/>
            <person name="Jung H.Y."/>
        </authorList>
    </citation>
    <scope>NUCLEOTIDE SEQUENCE [LARGE SCALE GENOMIC DNA]</scope>
    <source>
        <strain evidence="6 7">KCTC 52001</strain>
    </source>
</reference>
<keyword evidence="4" id="KW-0472">Membrane</keyword>
<feature type="transmembrane region" description="Helical" evidence="4">
    <location>
        <begin position="205"/>
        <end position="228"/>
    </location>
</feature>
<evidence type="ECO:0000313" key="6">
    <source>
        <dbReference type="EMBL" id="MRS63576.1"/>
    </source>
</evidence>
<gene>
    <name evidence="6" type="ORF">GJJ30_19905</name>
</gene>
<evidence type="ECO:0000259" key="5">
    <source>
        <dbReference type="SMART" id="SM00534"/>
    </source>
</evidence>
<keyword evidence="4" id="KW-1133">Transmembrane helix</keyword>
<dbReference type="InterPro" id="IPR000432">
    <property type="entry name" value="DNA_mismatch_repair_MutS_C"/>
</dbReference>
<proteinExistence type="predicted"/>
<name>A0A7K0EQ17_9BACT</name>
<evidence type="ECO:0000313" key="7">
    <source>
        <dbReference type="Proteomes" id="UP000441754"/>
    </source>
</evidence>
<dbReference type="GO" id="GO:0005524">
    <property type="term" value="F:ATP binding"/>
    <property type="evidence" value="ECO:0007669"/>
    <property type="project" value="UniProtKB-KW"/>
</dbReference>
<feature type="domain" description="DNA mismatch repair proteins mutS family" evidence="5">
    <location>
        <begin position="418"/>
        <end position="598"/>
    </location>
</feature>
<evidence type="ECO:0000256" key="2">
    <source>
        <dbReference type="ARBA" id="ARBA00022840"/>
    </source>
</evidence>
<dbReference type="PANTHER" id="PTHR11361:SF99">
    <property type="entry name" value="DNA MISMATCH REPAIR PROTEIN"/>
    <property type="match status" value="1"/>
</dbReference>
<evidence type="ECO:0000256" key="1">
    <source>
        <dbReference type="ARBA" id="ARBA00022741"/>
    </source>
</evidence>
<dbReference type="OrthoDB" id="9802448at2"/>
<dbReference type="Proteomes" id="UP000441754">
    <property type="component" value="Unassembled WGS sequence"/>
</dbReference>
<dbReference type="InterPro" id="IPR036187">
    <property type="entry name" value="DNA_mismatch_repair_MutS_sf"/>
</dbReference>
<dbReference type="EMBL" id="WJXZ01000012">
    <property type="protein sequence ID" value="MRS63576.1"/>
    <property type="molecule type" value="Genomic_DNA"/>
</dbReference>
<dbReference type="Pfam" id="PF00488">
    <property type="entry name" value="MutS_V"/>
    <property type="match status" value="1"/>
</dbReference>
<dbReference type="RefSeq" id="WP_154176923.1">
    <property type="nucleotide sequence ID" value="NZ_WJXZ01000012.1"/>
</dbReference>
<evidence type="ECO:0000256" key="3">
    <source>
        <dbReference type="ARBA" id="ARBA00023125"/>
    </source>
</evidence>
<evidence type="ECO:0000256" key="4">
    <source>
        <dbReference type="SAM" id="Phobius"/>
    </source>
</evidence>
<keyword evidence="3" id="KW-0238">DNA-binding</keyword>
<keyword evidence="4" id="KW-0812">Transmembrane</keyword>
<dbReference type="SUPFAM" id="SSF52540">
    <property type="entry name" value="P-loop containing nucleoside triphosphate hydrolases"/>
    <property type="match status" value="1"/>
</dbReference>
<comment type="caution">
    <text evidence="6">The sequence shown here is derived from an EMBL/GenBank/DDBJ whole genome shotgun (WGS) entry which is preliminary data.</text>
</comment>
<protein>
    <submittedName>
        <fullName evidence="6">DNA mismatch repair protein MutS</fullName>
    </submittedName>
</protein>
<keyword evidence="1" id="KW-0547">Nucleotide-binding</keyword>
<sequence>MPHSIFAERETQFLQEELKARAGYNRLAIIRVAWFVGAAFLLYFLIDRGQTGLAIGVGLLGIAGFLVLLKRHQAVQRRRDRARWLAFINRDETARLERKFLRPETGLEFADPGHPYAGDLDIFGNHSLFRLLNRTYTYEGSRKLANYLLSPVPISEVVLRQDAVAELKPLLDWRQELAALAYLNPTVGEAPDELKTWATKPADPLPGYFTIIRWLFPAITLTLVVFWFAGTLPGWAVTISLLFHVLLLGQISERAKNVSEQTFAMSQTLKTYRDLLKHLENPRFTSAILHRLQEITSLHSRSASDAIGKLSGLVENLNFRRNPYFFLLIGIFTLWDIHYLQALDRWKKTYGPHLNDWLDALAEAEALTSLAGLAYAHPEYAVPEFTDDTMQLDAQQARHPMLMANKGVANSLEINGNGQTILITGSNMSGKSTFLRTIGTNVVLALAGSVVAAEKLLCSPVQVFTSMRTQDSLEENTSSFYAELKRLKALIDRTRQSTNWPVLYFLDEILKGTNSADRHRGARALILQLHETSASGFVSTHDVELGDLAATHPFVHNYSFNSDVIDGKLHFDYQLRTGVCRSFNASQLMESIGIQMHKFQEN</sequence>
<dbReference type="Gene3D" id="3.40.50.300">
    <property type="entry name" value="P-loop containing nucleotide triphosphate hydrolases"/>
    <property type="match status" value="1"/>
</dbReference>
<keyword evidence="7" id="KW-1185">Reference proteome</keyword>
<dbReference type="SMART" id="SM00534">
    <property type="entry name" value="MUTSac"/>
    <property type="match status" value="1"/>
</dbReference>
<feature type="transmembrane region" description="Helical" evidence="4">
    <location>
        <begin position="28"/>
        <end position="46"/>
    </location>
</feature>
<dbReference type="InterPro" id="IPR027417">
    <property type="entry name" value="P-loop_NTPase"/>
</dbReference>
<dbReference type="GO" id="GO:0140664">
    <property type="term" value="F:ATP-dependent DNA damage sensor activity"/>
    <property type="evidence" value="ECO:0007669"/>
    <property type="project" value="InterPro"/>
</dbReference>